<accession>A0ABD5UEX4</accession>
<evidence type="ECO:0000313" key="4">
    <source>
        <dbReference type="EMBL" id="MFC6837881.1"/>
    </source>
</evidence>
<dbReference type="PANTHER" id="PTHR42760">
    <property type="entry name" value="SHORT-CHAIN DEHYDROGENASES/REDUCTASES FAMILY MEMBER"/>
    <property type="match status" value="1"/>
</dbReference>
<dbReference type="FunFam" id="3.40.50.720:FF:000084">
    <property type="entry name" value="Short-chain dehydrogenase reductase"/>
    <property type="match status" value="1"/>
</dbReference>
<dbReference type="Gene3D" id="3.40.50.720">
    <property type="entry name" value="NAD(P)-binding Rossmann-like Domain"/>
    <property type="match status" value="1"/>
</dbReference>
<dbReference type="SMART" id="SM00822">
    <property type="entry name" value="PKS_KR"/>
    <property type="match status" value="1"/>
</dbReference>
<dbReference type="CDD" id="cd05233">
    <property type="entry name" value="SDR_c"/>
    <property type="match status" value="1"/>
</dbReference>
<name>A0ABD5UEX4_9EURY</name>
<dbReference type="EMBL" id="JBHSXM010000002">
    <property type="protein sequence ID" value="MFC6837881.1"/>
    <property type="molecule type" value="Genomic_DNA"/>
</dbReference>
<comment type="caution">
    <text evidence="4">The sequence shown here is derived from an EMBL/GenBank/DDBJ whole genome shotgun (WGS) entry which is preliminary data.</text>
</comment>
<dbReference type="GO" id="GO:0016616">
    <property type="term" value="F:oxidoreductase activity, acting on the CH-OH group of donors, NAD or NADP as acceptor"/>
    <property type="evidence" value="ECO:0007669"/>
    <property type="project" value="UniProtKB-ARBA"/>
</dbReference>
<protein>
    <submittedName>
        <fullName evidence="4">SDR family oxidoreductase</fullName>
    </submittedName>
</protein>
<dbReference type="InterPro" id="IPR020904">
    <property type="entry name" value="Sc_DH/Rdtase_CS"/>
</dbReference>
<evidence type="ECO:0000256" key="2">
    <source>
        <dbReference type="ARBA" id="ARBA00023002"/>
    </source>
</evidence>
<keyword evidence="5" id="KW-1185">Reference proteome</keyword>
<dbReference type="RefSeq" id="WP_304449597.1">
    <property type="nucleotide sequence ID" value="NZ_JARRAH010000002.1"/>
</dbReference>
<evidence type="ECO:0000256" key="1">
    <source>
        <dbReference type="ARBA" id="ARBA00006484"/>
    </source>
</evidence>
<evidence type="ECO:0000259" key="3">
    <source>
        <dbReference type="SMART" id="SM00822"/>
    </source>
</evidence>
<proteinExistence type="inferred from homology"/>
<evidence type="ECO:0000313" key="5">
    <source>
        <dbReference type="Proteomes" id="UP001596406"/>
    </source>
</evidence>
<keyword evidence="2" id="KW-0560">Oxidoreductase</keyword>
<dbReference type="AlphaFoldDB" id="A0ABD5UEX4"/>
<comment type="similarity">
    <text evidence="1">Belongs to the short-chain dehydrogenases/reductases (SDR) family.</text>
</comment>
<dbReference type="NCBIfam" id="NF005559">
    <property type="entry name" value="PRK07231.1"/>
    <property type="match status" value="1"/>
</dbReference>
<dbReference type="InterPro" id="IPR057326">
    <property type="entry name" value="KR_dom"/>
</dbReference>
<dbReference type="Proteomes" id="UP001596406">
    <property type="component" value="Unassembled WGS sequence"/>
</dbReference>
<dbReference type="Pfam" id="PF13561">
    <property type="entry name" value="adh_short_C2"/>
    <property type="match status" value="1"/>
</dbReference>
<reference evidence="4 5" key="1">
    <citation type="journal article" date="2019" name="Int. J. Syst. Evol. Microbiol.">
        <title>The Global Catalogue of Microorganisms (GCM) 10K type strain sequencing project: providing services to taxonomists for standard genome sequencing and annotation.</title>
        <authorList>
            <consortium name="The Broad Institute Genomics Platform"/>
            <consortium name="The Broad Institute Genome Sequencing Center for Infectious Disease"/>
            <person name="Wu L."/>
            <person name="Ma J."/>
        </authorList>
    </citation>
    <scope>NUCLEOTIDE SEQUENCE [LARGE SCALE GENOMIC DNA]</scope>
    <source>
        <strain evidence="4 5">PSRA2</strain>
    </source>
</reference>
<dbReference type="SUPFAM" id="SSF51735">
    <property type="entry name" value="NAD(P)-binding Rossmann-fold domains"/>
    <property type="match status" value="1"/>
</dbReference>
<dbReference type="PANTHER" id="PTHR42760:SF133">
    <property type="entry name" value="3-OXOACYL-[ACYL-CARRIER-PROTEIN] REDUCTASE"/>
    <property type="match status" value="1"/>
</dbReference>
<feature type="domain" description="Ketoreductase" evidence="3">
    <location>
        <begin position="8"/>
        <end position="230"/>
    </location>
</feature>
<dbReference type="InterPro" id="IPR002347">
    <property type="entry name" value="SDR_fam"/>
</dbReference>
<dbReference type="PROSITE" id="PS00061">
    <property type="entry name" value="ADH_SHORT"/>
    <property type="match status" value="1"/>
</dbReference>
<organism evidence="4 5">
    <name type="scientific">Halomarina ordinaria</name>
    <dbReference type="NCBI Taxonomy" id="3033939"/>
    <lineage>
        <taxon>Archaea</taxon>
        <taxon>Methanobacteriati</taxon>
        <taxon>Methanobacteriota</taxon>
        <taxon>Stenosarchaea group</taxon>
        <taxon>Halobacteria</taxon>
        <taxon>Halobacteriales</taxon>
        <taxon>Natronomonadaceae</taxon>
        <taxon>Halomarina</taxon>
    </lineage>
</organism>
<dbReference type="PRINTS" id="PR00080">
    <property type="entry name" value="SDRFAMILY"/>
</dbReference>
<dbReference type="PRINTS" id="PR00081">
    <property type="entry name" value="GDHRDH"/>
</dbReference>
<gene>
    <name evidence="4" type="ORF">ACFQHK_15440</name>
</gene>
<sequence>MDQLLGDRTAVVTGATSGIGRAIARRFAAHGADVVVADLREQPREGGAPTHERIADETDRRARFVECDVRDPTALEQAVAAADGFGGVDVMVNNAGVFRAESFLTADEAEFDRVFETNVKGTYFGSQAAARRMVNRGGGSIVNLSSTAGLYGVGDYVAYSASKGAVRLMTYALADALGSDGVRANVVHPGVVETAMTREDSRVVGTDAGEAFRDRIPLGAFGRPEDVADAALYLASDLARYVTGESLVVDGGIHSTG</sequence>
<dbReference type="InterPro" id="IPR036291">
    <property type="entry name" value="NAD(P)-bd_dom_sf"/>
</dbReference>